<proteinExistence type="predicted"/>
<reference evidence="1" key="3">
    <citation type="submission" date="2012-09" db="EMBL/GenBank/DDBJ databases">
        <authorList>
            <consortium name="VectorBase"/>
        </authorList>
    </citation>
    <scope>NUCLEOTIDE SEQUENCE</scope>
    <source>
        <strain evidence="1">Liverpool</strain>
    </source>
</reference>
<protein>
    <submittedName>
        <fullName evidence="1">AAEL004642-PA</fullName>
    </submittedName>
</protein>
<evidence type="ECO:0000313" key="1">
    <source>
        <dbReference type="EMBL" id="EAT43986.1"/>
    </source>
</evidence>
<name>Q17C89_AEDAE</name>
<dbReference type="EMBL" id="CH477310">
    <property type="protein sequence ID" value="EAT43986.1"/>
    <property type="molecule type" value="Genomic_DNA"/>
</dbReference>
<gene>
    <name evidence="1" type="ORF">AaeL_AAEL004642</name>
</gene>
<dbReference type="AlphaFoldDB" id="Q17C89"/>
<evidence type="ECO:0000313" key="2">
    <source>
        <dbReference type="Proteomes" id="UP000682892"/>
    </source>
</evidence>
<sequence>MKYHRMPIEDSERAFRIGQSPDLPSVYRYIKETAKGTMIDEQRSCSSASMPLL</sequence>
<reference evidence="1" key="1">
    <citation type="submission" date="2005-10" db="EMBL/GenBank/DDBJ databases">
        <authorList>
            <person name="Loftus B.J."/>
            <person name="Nene V.M."/>
            <person name="Hannick L.I."/>
            <person name="Bidwell S."/>
            <person name="Haas B."/>
            <person name="Amedeo P."/>
            <person name="Orvis J."/>
            <person name="Wortman J.R."/>
            <person name="White O.R."/>
            <person name="Salzberg S."/>
            <person name="Shumway M."/>
            <person name="Koo H."/>
            <person name="Zhao Y."/>
            <person name="Holmes M."/>
            <person name="Miller J."/>
            <person name="Schatz M."/>
            <person name="Pop M."/>
            <person name="Pai G."/>
            <person name="Utterback T."/>
            <person name="Rogers Y.-H."/>
            <person name="Kravitz S."/>
            <person name="Fraser C.M."/>
        </authorList>
    </citation>
    <scope>NUCLEOTIDE SEQUENCE</scope>
    <source>
        <strain evidence="1">Liverpool</strain>
    </source>
</reference>
<dbReference type="HOGENOM" id="CLU_3070491_0_0_1"/>
<dbReference type="Proteomes" id="UP000682892">
    <property type="component" value="Chromosome 1"/>
</dbReference>
<accession>Q17C89</accession>
<dbReference type="PaxDb" id="7159-AAEL004642-PA"/>
<organism evidence="1 2">
    <name type="scientific">Aedes aegypti</name>
    <name type="common">Yellowfever mosquito</name>
    <name type="synonym">Culex aegypti</name>
    <dbReference type="NCBI Taxonomy" id="7159"/>
    <lineage>
        <taxon>Eukaryota</taxon>
        <taxon>Metazoa</taxon>
        <taxon>Ecdysozoa</taxon>
        <taxon>Arthropoda</taxon>
        <taxon>Hexapoda</taxon>
        <taxon>Insecta</taxon>
        <taxon>Pterygota</taxon>
        <taxon>Neoptera</taxon>
        <taxon>Endopterygota</taxon>
        <taxon>Diptera</taxon>
        <taxon>Nematocera</taxon>
        <taxon>Culicoidea</taxon>
        <taxon>Culicidae</taxon>
        <taxon>Culicinae</taxon>
        <taxon>Aedini</taxon>
        <taxon>Aedes</taxon>
        <taxon>Stegomyia</taxon>
    </lineage>
</organism>
<reference evidence="1" key="2">
    <citation type="journal article" date="2007" name="Science">
        <title>Genome sequence of Aedes aegypti, a major arbovirus vector.</title>
        <authorList>
            <person name="Nene V."/>
            <person name="Wortman J.R."/>
            <person name="Lawson D."/>
            <person name="Haas B."/>
            <person name="Kodira C."/>
            <person name="Tu Z.J."/>
            <person name="Loftus B."/>
            <person name="Xi Z."/>
            <person name="Megy K."/>
            <person name="Grabherr M."/>
            <person name="Ren Q."/>
            <person name="Zdobnov E.M."/>
            <person name="Lobo N.F."/>
            <person name="Campbell K.S."/>
            <person name="Brown S.E."/>
            <person name="Bonaldo M.F."/>
            <person name="Zhu J."/>
            <person name="Sinkins S.P."/>
            <person name="Hogenkamp D.G."/>
            <person name="Amedeo P."/>
            <person name="Arensburger P."/>
            <person name="Atkinson P.W."/>
            <person name="Bidwell S."/>
            <person name="Biedler J."/>
            <person name="Birney E."/>
            <person name="Bruggner R.V."/>
            <person name="Costas J."/>
            <person name="Coy M.R."/>
            <person name="Crabtree J."/>
            <person name="Crawford M."/>
            <person name="Debruyn B."/>
            <person name="Decaprio D."/>
            <person name="Eiglmeier K."/>
            <person name="Eisenstadt E."/>
            <person name="El-Dorry H."/>
            <person name="Gelbart W.M."/>
            <person name="Gomes S.L."/>
            <person name="Hammond M."/>
            <person name="Hannick L.I."/>
            <person name="Hogan J.R."/>
            <person name="Holmes M.H."/>
            <person name="Jaffe D."/>
            <person name="Johnston J.S."/>
            <person name="Kennedy R.C."/>
            <person name="Koo H."/>
            <person name="Kravitz S."/>
            <person name="Kriventseva E.V."/>
            <person name="Kulp D."/>
            <person name="Labutti K."/>
            <person name="Lee E."/>
            <person name="Li S."/>
            <person name="Lovin D.D."/>
            <person name="Mao C."/>
            <person name="Mauceli E."/>
            <person name="Menck C.F."/>
            <person name="Miller J.R."/>
            <person name="Montgomery P."/>
            <person name="Mori A."/>
            <person name="Nascimento A.L."/>
            <person name="Naveira H.F."/>
            <person name="Nusbaum C."/>
            <person name="O'leary S."/>
            <person name="Orvis J."/>
            <person name="Pertea M."/>
            <person name="Quesneville H."/>
            <person name="Reidenbach K.R."/>
            <person name="Rogers Y.H."/>
            <person name="Roth C.W."/>
            <person name="Schneider J.R."/>
            <person name="Schatz M."/>
            <person name="Shumway M."/>
            <person name="Stanke M."/>
            <person name="Stinson E.O."/>
            <person name="Tubio J.M."/>
            <person name="Vanzee J.P."/>
            <person name="Verjovski-Almeida S."/>
            <person name="Werner D."/>
            <person name="White O."/>
            <person name="Wyder S."/>
            <person name="Zeng Q."/>
            <person name="Zhao Q."/>
            <person name="Zhao Y."/>
            <person name="Hill C.A."/>
            <person name="Raikhel A.S."/>
            <person name="Soares M.B."/>
            <person name="Knudson D.L."/>
            <person name="Lee N.H."/>
            <person name="Galagan J."/>
            <person name="Salzberg S.L."/>
            <person name="Paulsen I.T."/>
            <person name="Dimopoulos G."/>
            <person name="Collins F.H."/>
            <person name="Birren B."/>
            <person name="Fraser-Liggett C.M."/>
            <person name="Severson D.W."/>
        </authorList>
    </citation>
    <scope>NUCLEOTIDE SEQUENCE [LARGE SCALE GENOMIC DNA]</scope>
    <source>
        <strain evidence="1">Liverpool</strain>
    </source>
</reference>